<dbReference type="GO" id="GO:0003700">
    <property type="term" value="F:DNA-binding transcription factor activity"/>
    <property type="evidence" value="ECO:0007669"/>
    <property type="project" value="InterPro"/>
</dbReference>
<keyword evidence="2" id="KW-0238">DNA-binding</keyword>
<dbReference type="AlphaFoldDB" id="A8MKK7"/>
<dbReference type="SUPFAM" id="SSF51215">
    <property type="entry name" value="Regulatory protein AraC"/>
    <property type="match status" value="1"/>
</dbReference>
<sequence>MGVITMEANKLAEIFIKASPTVVDIRKIRIEPGQADYGYITSLYAFIIPVKGEAKFIFNDIPYHLNPGKVIHAGPNIKVNKRVVGDSIWEYYLIHYSLKNTALEDDFVEIPYELTIGRNIKVLEMLKSMNKAWRISDPISSLKVQSLFYNLLYEIFKSHHDQAKEEDRWIVEEAMNYIHAYYMEPITLKDLAKRYDLDKNRFSRLFNRYAGARPMNYLISYRMKRASELLLTSNFSVREVSENVGYTNVSYFTKLFKKYNGQLPSTYRRKFYETL</sequence>
<protein>
    <submittedName>
        <fullName evidence="5">Transcriptional regulator, AraC family</fullName>
    </submittedName>
</protein>
<proteinExistence type="predicted"/>
<organism evidence="5 6">
    <name type="scientific">Alkaliphilus oremlandii (strain OhILAs)</name>
    <name type="common">Clostridium oremlandii (strain OhILAs)</name>
    <dbReference type="NCBI Taxonomy" id="350688"/>
    <lineage>
        <taxon>Bacteria</taxon>
        <taxon>Bacillati</taxon>
        <taxon>Bacillota</taxon>
        <taxon>Clostridia</taxon>
        <taxon>Peptostreptococcales</taxon>
        <taxon>Natronincolaceae</taxon>
        <taxon>Alkaliphilus</taxon>
    </lineage>
</organism>
<dbReference type="Gene3D" id="1.10.10.60">
    <property type="entry name" value="Homeodomain-like"/>
    <property type="match status" value="2"/>
</dbReference>
<dbReference type="eggNOG" id="COG2207">
    <property type="taxonomic scope" value="Bacteria"/>
</dbReference>
<evidence type="ECO:0000259" key="4">
    <source>
        <dbReference type="PROSITE" id="PS01124"/>
    </source>
</evidence>
<reference evidence="6" key="1">
    <citation type="submission" date="2007-10" db="EMBL/GenBank/DDBJ databases">
        <title>Complete genome of Alkaliphilus oremlandii OhILAs.</title>
        <authorList>
            <person name="Copeland A."/>
            <person name="Lucas S."/>
            <person name="Lapidus A."/>
            <person name="Barry K."/>
            <person name="Detter J.C."/>
            <person name="Glavina del Rio T."/>
            <person name="Hammon N."/>
            <person name="Israni S."/>
            <person name="Dalin E."/>
            <person name="Tice H."/>
            <person name="Pitluck S."/>
            <person name="Chain P."/>
            <person name="Malfatti S."/>
            <person name="Shin M."/>
            <person name="Vergez L."/>
            <person name="Schmutz J."/>
            <person name="Larimer F."/>
            <person name="Land M."/>
            <person name="Hauser L."/>
            <person name="Kyrpides N."/>
            <person name="Mikhailova N."/>
            <person name="Stolz J.F."/>
            <person name="Dawson A."/>
            <person name="Fisher E."/>
            <person name="Crable B."/>
            <person name="Perera E."/>
            <person name="Lisak J."/>
            <person name="Ranganathan M."/>
            <person name="Basu P."/>
            <person name="Richardson P."/>
        </authorList>
    </citation>
    <scope>NUCLEOTIDE SEQUENCE [LARGE SCALE GENOMIC DNA]</scope>
    <source>
        <strain evidence="6">OhILAs</strain>
    </source>
</reference>
<name>A8MKK7_ALKOO</name>
<dbReference type="InterPro" id="IPR020449">
    <property type="entry name" value="Tscrpt_reg_AraC-type_HTH"/>
</dbReference>
<dbReference type="KEGG" id="aoe:Clos_2808"/>
<gene>
    <name evidence="5" type="ordered locus">Clos_2808</name>
</gene>
<dbReference type="PANTHER" id="PTHR43280">
    <property type="entry name" value="ARAC-FAMILY TRANSCRIPTIONAL REGULATOR"/>
    <property type="match status" value="1"/>
</dbReference>
<dbReference type="InterPro" id="IPR018060">
    <property type="entry name" value="HTH_AraC"/>
</dbReference>
<dbReference type="HOGENOM" id="CLU_000445_88_6_9"/>
<dbReference type="EMBL" id="CP000853">
    <property type="protein sequence ID" value="ABW20339.1"/>
    <property type="molecule type" value="Genomic_DNA"/>
</dbReference>
<dbReference type="InterPro" id="IPR037923">
    <property type="entry name" value="HTH-like"/>
</dbReference>
<evidence type="ECO:0000313" key="5">
    <source>
        <dbReference type="EMBL" id="ABW20339.1"/>
    </source>
</evidence>
<dbReference type="InterPro" id="IPR009057">
    <property type="entry name" value="Homeodomain-like_sf"/>
</dbReference>
<dbReference type="STRING" id="350688.Clos_2808"/>
<evidence type="ECO:0000313" key="6">
    <source>
        <dbReference type="Proteomes" id="UP000000269"/>
    </source>
</evidence>
<dbReference type="InterPro" id="IPR018062">
    <property type="entry name" value="HTH_AraC-typ_CS"/>
</dbReference>
<dbReference type="SMART" id="SM00342">
    <property type="entry name" value="HTH_ARAC"/>
    <property type="match status" value="1"/>
</dbReference>
<dbReference type="PRINTS" id="PR00032">
    <property type="entry name" value="HTHARAC"/>
</dbReference>
<dbReference type="PROSITE" id="PS00041">
    <property type="entry name" value="HTH_ARAC_FAMILY_1"/>
    <property type="match status" value="1"/>
</dbReference>
<keyword evidence="3" id="KW-0804">Transcription</keyword>
<accession>A8MKK7</accession>
<dbReference type="OrthoDB" id="9778008at2"/>
<evidence type="ECO:0000256" key="3">
    <source>
        <dbReference type="ARBA" id="ARBA00023163"/>
    </source>
</evidence>
<keyword evidence="6" id="KW-1185">Reference proteome</keyword>
<feature type="domain" description="HTH araC/xylS-type" evidence="4">
    <location>
        <begin position="172"/>
        <end position="270"/>
    </location>
</feature>
<dbReference type="Proteomes" id="UP000000269">
    <property type="component" value="Chromosome"/>
</dbReference>
<dbReference type="PANTHER" id="PTHR43280:SF29">
    <property type="entry name" value="ARAC-FAMILY TRANSCRIPTIONAL REGULATOR"/>
    <property type="match status" value="1"/>
</dbReference>
<dbReference type="SUPFAM" id="SSF46689">
    <property type="entry name" value="Homeodomain-like"/>
    <property type="match status" value="2"/>
</dbReference>
<dbReference type="PROSITE" id="PS01124">
    <property type="entry name" value="HTH_ARAC_FAMILY_2"/>
    <property type="match status" value="1"/>
</dbReference>
<keyword evidence="1" id="KW-0805">Transcription regulation</keyword>
<dbReference type="Pfam" id="PF12833">
    <property type="entry name" value="HTH_18"/>
    <property type="match status" value="1"/>
</dbReference>
<dbReference type="GO" id="GO:0043565">
    <property type="term" value="F:sequence-specific DNA binding"/>
    <property type="evidence" value="ECO:0007669"/>
    <property type="project" value="InterPro"/>
</dbReference>
<evidence type="ECO:0000256" key="1">
    <source>
        <dbReference type="ARBA" id="ARBA00023015"/>
    </source>
</evidence>
<evidence type="ECO:0000256" key="2">
    <source>
        <dbReference type="ARBA" id="ARBA00023125"/>
    </source>
</evidence>